<dbReference type="GO" id="GO:0006351">
    <property type="term" value="P:DNA-templated transcription"/>
    <property type="evidence" value="ECO:0007669"/>
    <property type="project" value="InterPro"/>
</dbReference>
<reference evidence="7 8" key="1">
    <citation type="journal article" date="2018" name="Mol. Biol. Evol.">
        <title>Broad Genomic Sampling Reveals a Smut Pathogenic Ancestry of the Fungal Clade Ustilaginomycotina.</title>
        <authorList>
            <person name="Kijpornyongpan T."/>
            <person name="Mondo S.J."/>
            <person name="Barry K."/>
            <person name="Sandor L."/>
            <person name="Lee J."/>
            <person name="Lipzen A."/>
            <person name="Pangilinan J."/>
            <person name="LaButti K."/>
            <person name="Hainaut M."/>
            <person name="Henrissat B."/>
            <person name="Grigoriev I.V."/>
            <person name="Spatafora J.W."/>
            <person name="Aime M.C."/>
        </authorList>
    </citation>
    <scope>NUCLEOTIDE SEQUENCE [LARGE SCALE GENOMIC DNA]</scope>
    <source>
        <strain evidence="7 8">MCA 3645</strain>
    </source>
</reference>
<sequence length="531" mass="57002">MAKSTTSSPAKEAKRKSKAAADASPVSSKKAKKAAAADAVASTSASSAAAESSSKGKARAGEAMIKVEGSRKAFRDRSKAGAAFASFADYNPAPSTNFSLYRADALPDEAGYRTDDANDERLILAGETDTMAYVGSNFEFGSSVEARGYSGEYVVGVYDPTSSTVTLRAVPSFQVSRSVKANSSLSSISSNKAFADYQAMTQARRALGDTFGNRKQKNNARNQDKMKVDTSNMESILDDYTGGIETQLASLPSLEEITAMSTATRPMPPAHLDAKHPADAYRLSDLIAPSVFRTLPIQKFIDNANDMAEIRKLLPFSKQFPAWIASRIVENAQRASHLSGDGSGKKHTTFDDADDDDDEAGGRNDVDADGDATMMPALGATEDKEDAKNKVRIAYYISLLWFVHSKPKSVSQIKTLINDLRLDAEDTAKSLVHSITATFADTPANSTRATLSSFGQTKLLAYLCALALHLDNFAVDHARLAKDCNIPPTTLRELFRALGCTSATIAGEKRMVLKTPFTLPQPRKGKAPAKR</sequence>
<dbReference type="InParanoid" id="A0A317XKK6"/>
<accession>A0A317XKK6</accession>
<evidence type="ECO:0000313" key="7">
    <source>
        <dbReference type="EMBL" id="PWY98359.1"/>
    </source>
</evidence>
<organism evidence="7 8">
    <name type="scientific">Testicularia cyperi</name>
    <dbReference type="NCBI Taxonomy" id="1882483"/>
    <lineage>
        <taxon>Eukaryota</taxon>
        <taxon>Fungi</taxon>
        <taxon>Dikarya</taxon>
        <taxon>Basidiomycota</taxon>
        <taxon>Ustilaginomycotina</taxon>
        <taxon>Ustilaginomycetes</taxon>
        <taxon>Ustilaginales</taxon>
        <taxon>Anthracoideaceae</taxon>
        <taxon>Testicularia</taxon>
    </lineage>
</organism>
<feature type="compositionally biased region" description="Low complexity" evidence="6">
    <location>
        <begin position="20"/>
        <end position="55"/>
    </location>
</feature>
<keyword evidence="3" id="KW-0240">DNA-directed RNA polymerase</keyword>
<gene>
    <name evidence="7" type="ORF">BCV70DRAFT_218806</name>
</gene>
<protein>
    <recommendedName>
        <fullName evidence="9">RNA polymerase I associated factor, A49-like protein</fullName>
    </recommendedName>
</protein>
<dbReference type="Pfam" id="PF06870">
    <property type="entry name" value="RNA_pol_I_A49"/>
    <property type="match status" value="2"/>
</dbReference>
<dbReference type="GO" id="GO:0000428">
    <property type="term" value="C:DNA-directed RNA polymerase complex"/>
    <property type="evidence" value="ECO:0007669"/>
    <property type="project" value="UniProtKB-KW"/>
</dbReference>
<feature type="region of interest" description="Disordered" evidence="6">
    <location>
        <begin position="335"/>
        <end position="374"/>
    </location>
</feature>
<keyword evidence="5" id="KW-0539">Nucleus</keyword>
<dbReference type="PANTHER" id="PTHR14440">
    <property type="entry name" value="DNA-DIRECTED RNA POLYMERASE I SUBUNIT RPA49"/>
    <property type="match status" value="1"/>
</dbReference>
<evidence type="ECO:0000256" key="5">
    <source>
        <dbReference type="ARBA" id="ARBA00023242"/>
    </source>
</evidence>
<evidence type="ECO:0000256" key="6">
    <source>
        <dbReference type="SAM" id="MobiDB-lite"/>
    </source>
</evidence>
<dbReference type="FunCoup" id="A0A317XKK6">
    <property type="interactions" value="175"/>
</dbReference>
<dbReference type="STRING" id="1882483.A0A317XKK6"/>
<feature type="region of interest" description="Disordered" evidence="6">
    <location>
        <begin position="1"/>
        <end position="62"/>
    </location>
</feature>
<evidence type="ECO:0000256" key="4">
    <source>
        <dbReference type="ARBA" id="ARBA00023163"/>
    </source>
</evidence>
<comment type="similarity">
    <text evidence="2">Belongs to the eukaryotic RPA49/POLR1E RNA polymerase subunit family.</text>
</comment>
<dbReference type="AlphaFoldDB" id="A0A317XKK6"/>
<comment type="subcellular location">
    <subcellularLocation>
        <location evidence="1">Nucleus</location>
        <location evidence="1">Nucleolus</location>
    </subcellularLocation>
</comment>
<evidence type="ECO:0008006" key="9">
    <source>
        <dbReference type="Google" id="ProtNLM"/>
    </source>
</evidence>
<evidence type="ECO:0000256" key="1">
    <source>
        <dbReference type="ARBA" id="ARBA00004604"/>
    </source>
</evidence>
<keyword evidence="4" id="KW-0804">Transcription</keyword>
<dbReference type="EMBL" id="KZ819199">
    <property type="protein sequence ID" value="PWY98359.1"/>
    <property type="molecule type" value="Genomic_DNA"/>
</dbReference>
<name>A0A317XKK6_9BASI</name>
<dbReference type="GO" id="GO:0005730">
    <property type="term" value="C:nucleolus"/>
    <property type="evidence" value="ECO:0007669"/>
    <property type="project" value="UniProtKB-SubCell"/>
</dbReference>
<evidence type="ECO:0000256" key="3">
    <source>
        <dbReference type="ARBA" id="ARBA00022478"/>
    </source>
</evidence>
<dbReference type="InterPro" id="IPR009668">
    <property type="entry name" value="RNA_pol-assoc_fac_A49-like"/>
</dbReference>
<dbReference type="OrthoDB" id="532500at2759"/>
<evidence type="ECO:0000256" key="2">
    <source>
        <dbReference type="ARBA" id="ARBA00009430"/>
    </source>
</evidence>
<dbReference type="GO" id="GO:0003677">
    <property type="term" value="F:DNA binding"/>
    <property type="evidence" value="ECO:0007669"/>
    <property type="project" value="InterPro"/>
</dbReference>
<evidence type="ECO:0000313" key="8">
    <source>
        <dbReference type="Proteomes" id="UP000246740"/>
    </source>
</evidence>
<keyword evidence="8" id="KW-1185">Reference proteome</keyword>
<proteinExistence type="inferred from homology"/>
<dbReference type="Proteomes" id="UP000246740">
    <property type="component" value="Unassembled WGS sequence"/>
</dbReference>